<dbReference type="Proteomes" id="UP000001589">
    <property type="component" value="Chromosome"/>
</dbReference>
<gene>
    <name evidence="1" type="ordered locus">P9515_15541</name>
</gene>
<dbReference type="GeneID" id="60200814"/>
<dbReference type="KEGG" id="pmc:P9515_15541"/>
<dbReference type="HOGENOM" id="CLU_202566_0_0_3"/>
<organism evidence="1 2">
    <name type="scientific">Prochlorococcus marinus (strain MIT 9515)</name>
    <dbReference type="NCBI Taxonomy" id="167542"/>
    <lineage>
        <taxon>Bacteria</taxon>
        <taxon>Bacillati</taxon>
        <taxon>Cyanobacteriota</taxon>
        <taxon>Cyanophyceae</taxon>
        <taxon>Synechococcales</taxon>
        <taxon>Prochlorococcaceae</taxon>
        <taxon>Prochlorococcus</taxon>
    </lineage>
</organism>
<dbReference type="EMBL" id="CP000552">
    <property type="protein sequence ID" value="ABM72761.1"/>
    <property type="molecule type" value="Genomic_DNA"/>
</dbReference>
<sequence length="70" mass="8661">MNKQKWIPTNYQKDRLISCTKRYIYQKLNELQKEIECPNEFIFDFIKDIQQDWDSNSYKLKAENLQKNQL</sequence>
<dbReference type="OrthoDB" id="9888527at2"/>
<evidence type="ECO:0000313" key="1">
    <source>
        <dbReference type="EMBL" id="ABM72761.1"/>
    </source>
</evidence>
<proteinExistence type="predicted"/>
<dbReference type="AlphaFoldDB" id="A2BYA0"/>
<dbReference type="STRING" id="167542.P9515_15541"/>
<name>A2BYA0_PROM5</name>
<dbReference type="RefSeq" id="WP_011820857.1">
    <property type="nucleotide sequence ID" value="NC_008817.1"/>
</dbReference>
<evidence type="ECO:0000313" key="2">
    <source>
        <dbReference type="Proteomes" id="UP000001589"/>
    </source>
</evidence>
<reference evidence="1 2" key="1">
    <citation type="journal article" date="2007" name="PLoS Genet.">
        <title>Patterns and implications of gene gain and loss in the evolution of Prochlorococcus.</title>
        <authorList>
            <person name="Kettler G.C."/>
            <person name="Martiny A.C."/>
            <person name="Huang K."/>
            <person name="Zucker J."/>
            <person name="Coleman M.L."/>
            <person name="Rodrigue S."/>
            <person name="Chen F."/>
            <person name="Lapidus A."/>
            <person name="Ferriera S."/>
            <person name="Johnson J."/>
            <person name="Steglich C."/>
            <person name="Church G.M."/>
            <person name="Richardson P."/>
            <person name="Chisholm S.W."/>
        </authorList>
    </citation>
    <scope>NUCLEOTIDE SEQUENCE [LARGE SCALE GENOMIC DNA]</scope>
    <source>
        <strain evidence="1 2">MIT 9515</strain>
    </source>
</reference>
<protein>
    <submittedName>
        <fullName evidence="1">Uncharacterized protein</fullName>
    </submittedName>
</protein>
<accession>A2BYA0</accession>